<reference evidence="2 3" key="1">
    <citation type="submission" date="2018-05" db="EMBL/GenBank/DDBJ databases">
        <title>Genome sequencing and assembly of the regulated plant pathogen Lachnellula willkommii and related sister species for the development of diagnostic species identification markers.</title>
        <authorList>
            <person name="Giroux E."/>
            <person name="Bilodeau G."/>
        </authorList>
    </citation>
    <scope>NUCLEOTIDE SEQUENCE [LARGE SCALE GENOMIC DNA]</scope>
    <source>
        <strain evidence="2 3">CBS 268.59</strain>
    </source>
</reference>
<keyword evidence="3" id="KW-1185">Reference proteome</keyword>
<dbReference type="EMBL" id="QGMK01000751">
    <property type="protein sequence ID" value="TVY78497.1"/>
    <property type="molecule type" value="Genomic_DNA"/>
</dbReference>
<dbReference type="OrthoDB" id="94039at2759"/>
<dbReference type="SUPFAM" id="SSF53474">
    <property type="entry name" value="alpha/beta-Hydrolases"/>
    <property type="match status" value="1"/>
</dbReference>
<evidence type="ECO:0000256" key="1">
    <source>
        <dbReference type="SAM" id="MobiDB-lite"/>
    </source>
</evidence>
<feature type="region of interest" description="Disordered" evidence="1">
    <location>
        <begin position="272"/>
        <end position="292"/>
    </location>
</feature>
<dbReference type="Proteomes" id="UP000469558">
    <property type="component" value="Unassembled WGS sequence"/>
</dbReference>
<sequence>MSNFECIEHVVPCQHIRQYARSTARCQEDTLHLAVKQYQPRNQTPRAGDVTIIACHASAFPKELYEPLWDELYQTTQNGGPNSFRIRNIWIADVANQGASGVLNEKKLGNEPSYMDHARDLLLMTNHFRDQMQRPIHTELIVSNCSGIGHSMGGNIIVNLALLHPRLFTTIIPLEPVINKDPKDMDFINAYPLTFKKDRWASRSEAEASFRKSSMHKFWDPRTLQLIFKYGLREVPAAPQSDGHQPSGPAPVTLTTTRDQEVLSFARASYPSRSEPFSSFKPTRRAHPDLGPDRNPHNAFYRPEATNTHLQLQYLQPSCLYVYGERSHMAAANPHGRAAKAESTGRWNLDRAAVAEEIVKGASHFLVFEKPGRVAEIIGNWMAQELEAWRREEANLEEELEKIPVEERSRVDEDWRFWMEDRFGERVKKGQKKAPANAKPKPKL</sequence>
<evidence type="ECO:0000313" key="2">
    <source>
        <dbReference type="EMBL" id="TVY78497.1"/>
    </source>
</evidence>
<gene>
    <name evidence="2" type="primary">mpaH_2</name>
    <name evidence="2" type="ORF">LSUE1_G006902</name>
</gene>
<proteinExistence type="predicted"/>
<comment type="caution">
    <text evidence="2">The sequence shown here is derived from an EMBL/GenBank/DDBJ whole genome shotgun (WGS) entry which is preliminary data.</text>
</comment>
<dbReference type="AlphaFoldDB" id="A0A8T9C8M1"/>
<name>A0A8T9C8M1_9HELO</name>
<accession>A0A8T9C8M1</accession>
<evidence type="ECO:0000313" key="3">
    <source>
        <dbReference type="Proteomes" id="UP000469558"/>
    </source>
</evidence>
<dbReference type="Gene3D" id="3.40.50.1820">
    <property type="entry name" value="alpha/beta hydrolase"/>
    <property type="match status" value="1"/>
</dbReference>
<dbReference type="InterPro" id="IPR029058">
    <property type="entry name" value="AB_hydrolase_fold"/>
</dbReference>
<protein>
    <submittedName>
        <fullName evidence="2">Abhydrolase domain-containing protein mpaH</fullName>
    </submittedName>
</protein>
<organism evidence="2 3">
    <name type="scientific">Lachnellula suecica</name>
    <dbReference type="NCBI Taxonomy" id="602035"/>
    <lineage>
        <taxon>Eukaryota</taxon>
        <taxon>Fungi</taxon>
        <taxon>Dikarya</taxon>
        <taxon>Ascomycota</taxon>
        <taxon>Pezizomycotina</taxon>
        <taxon>Leotiomycetes</taxon>
        <taxon>Helotiales</taxon>
        <taxon>Lachnaceae</taxon>
        <taxon>Lachnellula</taxon>
    </lineage>
</organism>
<feature type="compositionally biased region" description="Polar residues" evidence="1">
    <location>
        <begin position="272"/>
        <end position="281"/>
    </location>
</feature>